<dbReference type="OrthoDB" id="3903561at2759"/>
<evidence type="ECO:0000256" key="1">
    <source>
        <dbReference type="SAM" id="Phobius"/>
    </source>
</evidence>
<keyword evidence="1" id="KW-0472">Membrane</keyword>
<keyword evidence="1" id="KW-0812">Transmembrane</keyword>
<reference evidence="2" key="1">
    <citation type="journal article" date="2020" name="Stud. Mycol.">
        <title>101 Dothideomycetes genomes: a test case for predicting lifestyles and emergence of pathogens.</title>
        <authorList>
            <person name="Haridas S."/>
            <person name="Albert R."/>
            <person name="Binder M."/>
            <person name="Bloem J."/>
            <person name="Labutti K."/>
            <person name="Salamov A."/>
            <person name="Andreopoulos B."/>
            <person name="Baker S."/>
            <person name="Barry K."/>
            <person name="Bills G."/>
            <person name="Bluhm B."/>
            <person name="Cannon C."/>
            <person name="Castanera R."/>
            <person name="Culley D."/>
            <person name="Daum C."/>
            <person name="Ezra D."/>
            <person name="Gonzalez J."/>
            <person name="Henrissat B."/>
            <person name="Kuo A."/>
            <person name="Liang C."/>
            <person name="Lipzen A."/>
            <person name="Lutzoni F."/>
            <person name="Magnuson J."/>
            <person name="Mondo S."/>
            <person name="Nolan M."/>
            <person name="Ohm R."/>
            <person name="Pangilinan J."/>
            <person name="Park H.-J."/>
            <person name="Ramirez L."/>
            <person name="Alfaro M."/>
            <person name="Sun H."/>
            <person name="Tritt A."/>
            <person name="Yoshinaga Y."/>
            <person name="Zwiers L.-H."/>
            <person name="Turgeon B."/>
            <person name="Goodwin S."/>
            <person name="Spatafora J."/>
            <person name="Crous P."/>
            <person name="Grigoriev I."/>
        </authorList>
    </citation>
    <scope>NUCLEOTIDE SEQUENCE</scope>
    <source>
        <strain evidence="2">CBS 107.79</strain>
    </source>
</reference>
<accession>A0A6A5VBU9</accession>
<gene>
    <name evidence="2" type="ORF">BU23DRAFT_553279</name>
</gene>
<feature type="transmembrane region" description="Helical" evidence="1">
    <location>
        <begin position="266"/>
        <end position="287"/>
    </location>
</feature>
<feature type="transmembrane region" description="Helical" evidence="1">
    <location>
        <begin position="120"/>
        <end position="139"/>
    </location>
</feature>
<keyword evidence="3" id="KW-1185">Reference proteome</keyword>
<dbReference type="EMBL" id="ML976674">
    <property type="protein sequence ID" value="KAF1974625.1"/>
    <property type="molecule type" value="Genomic_DNA"/>
</dbReference>
<evidence type="ECO:0000313" key="3">
    <source>
        <dbReference type="Proteomes" id="UP000800036"/>
    </source>
</evidence>
<keyword evidence="1" id="KW-1133">Transmembrane helix</keyword>
<dbReference type="AlphaFoldDB" id="A0A6A5VBU9"/>
<name>A0A6A5VBU9_9PLEO</name>
<feature type="transmembrane region" description="Helical" evidence="1">
    <location>
        <begin position="479"/>
        <end position="504"/>
    </location>
</feature>
<organism evidence="2 3">
    <name type="scientific">Bimuria novae-zelandiae CBS 107.79</name>
    <dbReference type="NCBI Taxonomy" id="1447943"/>
    <lineage>
        <taxon>Eukaryota</taxon>
        <taxon>Fungi</taxon>
        <taxon>Dikarya</taxon>
        <taxon>Ascomycota</taxon>
        <taxon>Pezizomycotina</taxon>
        <taxon>Dothideomycetes</taxon>
        <taxon>Pleosporomycetidae</taxon>
        <taxon>Pleosporales</taxon>
        <taxon>Massarineae</taxon>
        <taxon>Didymosphaeriaceae</taxon>
        <taxon>Bimuria</taxon>
    </lineage>
</organism>
<evidence type="ECO:0000313" key="2">
    <source>
        <dbReference type="EMBL" id="KAF1974625.1"/>
    </source>
</evidence>
<dbReference type="Proteomes" id="UP000800036">
    <property type="component" value="Unassembled WGS sequence"/>
</dbReference>
<protein>
    <submittedName>
        <fullName evidence="2">Uncharacterized protein</fullName>
    </submittedName>
</protein>
<sequence length="606" mass="69685">MDDVYGRERSLAYDVLPPYSPVRRYGSNDFLNEERDVKDDGIVVRIARAWTRTAAFNETPKKIVRTTSNLWQKRTWPAIRDTTTTHVAPVISSSTRRTWDFIVNHTWQAIRDYPLKASQFWGLLLLLLGIVPFVAYGLMMRDGTRHAFYYGAFAAKTLGCGDALGVPQNATVKGIESLFILDLTFGRFSFSRVKTIDVAFDIIIGRGVQGILWAICYRIFTDALLRLIERHPVSFETFKSISLEGAGLGSSWVLTKQLFRNRSKRTWFLFVYLLLSSFYVLSIPPLLGAMTGYDGTSIAWVSIGGDNIIPSSQLDLSYVVYGQKGKPFDEPLCDDTITELRDWYYHQMDVQKYCDCQLPNKTVLPYNDWQYYYSSLTYGYRADETNYKLEDCKLNFPNNSKLYNSTWGQDSNYNPAMQWKTYNCNDTFPVTLPNNKTYSMYDLDFSSNQYCFQNKSLNYMELIDSTRCLPDTANPSYQWGFSSALMGVLIIINLVWCLTMWLVWQDALRAKMVRDGYRMSPLRAAFVLTEAARRTTGIGGEGLVLKDRRTLKRKLERRKGHPEASVHREIFEEMPAEVEVDFATKNATRIKRRPVSGRVIEDFGDV</sequence>
<proteinExistence type="predicted"/>